<dbReference type="EMBL" id="JBBPFD010000019">
    <property type="protein sequence ID" value="KAK7886702.1"/>
    <property type="molecule type" value="Genomic_DNA"/>
</dbReference>
<feature type="compositionally biased region" description="Basic and acidic residues" evidence="1">
    <location>
        <begin position="149"/>
        <end position="163"/>
    </location>
</feature>
<feature type="region of interest" description="Disordered" evidence="1">
    <location>
        <begin position="141"/>
        <end position="181"/>
    </location>
</feature>
<keyword evidence="3" id="KW-1185">Reference proteome</keyword>
<reference evidence="3" key="1">
    <citation type="submission" date="2024-04" db="EMBL/GenBank/DDBJ databases">
        <title>Salinicola lusitanus LLJ914,a marine bacterium isolated from the Okinawa Trough.</title>
        <authorList>
            <person name="Li J."/>
        </authorList>
    </citation>
    <scope>NUCLEOTIDE SEQUENCE [LARGE SCALE GENOMIC DNA]</scope>
</reference>
<organism evidence="2 3">
    <name type="scientific">Mugilogobius chulae</name>
    <name type="common">yellowstripe goby</name>
    <dbReference type="NCBI Taxonomy" id="88201"/>
    <lineage>
        <taxon>Eukaryota</taxon>
        <taxon>Metazoa</taxon>
        <taxon>Chordata</taxon>
        <taxon>Craniata</taxon>
        <taxon>Vertebrata</taxon>
        <taxon>Euteleostomi</taxon>
        <taxon>Actinopterygii</taxon>
        <taxon>Neopterygii</taxon>
        <taxon>Teleostei</taxon>
        <taxon>Neoteleostei</taxon>
        <taxon>Acanthomorphata</taxon>
        <taxon>Gobiaria</taxon>
        <taxon>Gobiiformes</taxon>
        <taxon>Gobioidei</taxon>
        <taxon>Gobiidae</taxon>
        <taxon>Gobionellinae</taxon>
        <taxon>Mugilogobius</taxon>
    </lineage>
</organism>
<sequence length="181" mass="19939">MIPARQRNIAVAQRPHTRAAAGHSLGQNQSPGVAAVRVAPTFAIRVSLQVWKGIQHKCLLTGQSLLDKQECPGGGRDIQAGHLCKNIPLSEPRWWTTGPDSSKLAQGGCDWLHTGAGPGARFHDSLLDIIPLRPVLFFPPRKRFPPQREVGKDVDKERGDDKRERRRHAGERGDTTLSQSL</sequence>
<comment type="caution">
    <text evidence="2">The sequence shown here is derived from an EMBL/GenBank/DDBJ whole genome shotgun (WGS) entry which is preliminary data.</text>
</comment>
<feature type="region of interest" description="Disordered" evidence="1">
    <location>
        <begin position="1"/>
        <end position="30"/>
    </location>
</feature>
<proteinExistence type="predicted"/>
<protein>
    <submittedName>
        <fullName evidence="2">Uncharacterized protein</fullName>
    </submittedName>
</protein>
<evidence type="ECO:0000313" key="2">
    <source>
        <dbReference type="EMBL" id="KAK7886702.1"/>
    </source>
</evidence>
<dbReference type="AlphaFoldDB" id="A0AAW0N3W0"/>
<accession>A0AAW0N3W0</accession>
<evidence type="ECO:0000313" key="3">
    <source>
        <dbReference type="Proteomes" id="UP001460270"/>
    </source>
</evidence>
<gene>
    <name evidence="2" type="ORF">WMY93_026323</name>
</gene>
<evidence type="ECO:0000256" key="1">
    <source>
        <dbReference type="SAM" id="MobiDB-lite"/>
    </source>
</evidence>
<dbReference type="Proteomes" id="UP001460270">
    <property type="component" value="Unassembled WGS sequence"/>
</dbReference>
<name>A0AAW0N3W0_9GOBI</name>